<keyword evidence="4" id="KW-1185">Reference proteome</keyword>
<dbReference type="Pfam" id="PF13843">
    <property type="entry name" value="DDE_Tnp_1_7"/>
    <property type="match status" value="1"/>
</dbReference>
<dbReference type="PANTHER" id="PTHR46599">
    <property type="entry name" value="PIGGYBAC TRANSPOSABLE ELEMENT-DERIVED PROTEIN 4"/>
    <property type="match status" value="1"/>
</dbReference>
<reference evidence="3 4" key="1">
    <citation type="submission" date="2020-06" db="EMBL/GenBank/DDBJ databases">
        <authorList>
            <person name="Li R."/>
            <person name="Bekaert M."/>
        </authorList>
    </citation>
    <scope>NUCLEOTIDE SEQUENCE [LARGE SCALE GENOMIC DNA]</scope>
    <source>
        <strain evidence="4">wild</strain>
    </source>
</reference>
<dbReference type="Proteomes" id="UP000507470">
    <property type="component" value="Unassembled WGS sequence"/>
</dbReference>
<dbReference type="OrthoDB" id="6141774at2759"/>
<evidence type="ECO:0000256" key="1">
    <source>
        <dbReference type="SAM" id="Phobius"/>
    </source>
</evidence>
<accession>A0A6J8EIC8</accession>
<name>A0A6J8EIC8_MYTCO</name>
<dbReference type="AlphaFoldDB" id="A0A6J8EIC8"/>
<evidence type="ECO:0000313" key="3">
    <source>
        <dbReference type="EMBL" id="CAC5420394.1"/>
    </source>
</evidence>
<evidence type="ECO:0000259" key="2">
    <source>
        <dbReference type="Pfam" id="PF13843"/>
    </source>
</evidence>
<keyword evidence="1" id="KW-0812">Transmembrane</keyword>
<keyword evidence="1" id="KW-1133">Transmembrane helix</keyword>
<sequence>MVASPSVVQNYNVKMNGVDKADQTRTEYPTYRMCKRWWTYIFYFLLDLSIANSFILMKESPNHNLKTNTGKNKVRSLLSFRMNLAKQLTGNFRGSRKRKRLSNIDPQEVEHWPCENDKRGRCKQCFSNKVRKDVKIKCSGCDVFLCLSCFREFHKK</sequence>
<proteinExistence type="predicted"/>
<gene>
    <name evidence="3" type="ORF">MCOR_52617</name>
</gene>
<keyword evidence="1" id="KW-0472">Membrane</keyword>
<feature type="transmembrane region" description="Helical" evidence="1">
    <location>
        <begin position="37"/>
        <end position="57"/>
    </location>
</feature>
<dbReference type="InterPro" id="IPR029526">
    <property type="entry name" value="PGBD"/>
</dbReference>
<dbReference type="EMBL" id="CACVKT020009132">
    <property type="protein sequence ID" value="CAC5420394.1"/>
    <property type="molecule type" value="Genomic_DNA"/>
</dbReference>
<feature type="domain" description="PiggyBac transposable element-derived protein" evidence="2">
    <location>
        <begin position="3"/>
        <end position="54"/>
    </location>
</feature>
<evidence type="ECO:0000313" key="4">
    <source>
        <dbReference type="Proteomes" id="UP000507470"/>
    </source>
</evidence>
<protein>
    <recommendedName>
        <fullName evidence="2">PiggyBac transposable element-derived protein domain-containing protein</fullName>
    </recommendedName>
</protein>
<organism evidence="3 4">
    <name type="scientific">Mytilus coruscus</name>
    <name type="common">Sea mussel</name>
    <dbReference type="NCBI Taxonomy" id="42192"/>
    <lineage>
        <taxon>Eukaryota</taxon>
        <taxon>Metazoa</taxon>
        <taxon>Spiralia</taxon>
        <taxon>Lophotrochozoa</taxon>
        <taxon>Mollusca</taxon>
        <taxon>Bivalvia</taxon>
        <taxon>Autobranchia</taxon>
        <taxon>Pteriomorphia</taxon>
        <taxon>Mytilida</taxon>
        <taxon>Mytiloidea</taxon>
        <taxon>Mytilidae</taxon>
        <taxon>Mytilinae</taxon>
        <taxon>Mytilus</taxon>
    </lineage>
</organism>
<dbReference type="PANTHER" id="PTHR46599:SF2">
    <property type="entry name" value="PIGGYBAC TRANSPOSABLE ELEMENT-DERIVED PROTEIN 4-LIKE"/>
    <property type="match status" value="1"/>
</dbReference>